<dbReference type="PANTHER" id="PTHR43174:SF2">
    <property type="entry name" value="UDP-N-ACETYLGLUCOSAMINE 2-EPIMERASE"/>
    <property type="match status" value="1"/>
</dbReference>
<evidence type="ECO:0000256" key="3">
    <source>
        <dbReference type="ARBA" id="ARBA00038858"/>
    </source>
</evidence>
<dbReference type="SUPFAM" id="SSF53756">
    <property type="entry name" value="UDP-Glycosyltransferase/glycogen phosphorylase"/>
    <property type="match status" value="1"/>
</dbReference>
<evidence type="ECO:0000313" key="6">
    <source>
        <dbReference type="EMBL" id="SFQ11835.1"/>
    </source>
</evidence>
<dbReference type="AlphaFoldDB" id="A0A1I5VWI2"/>
<keyword evidence="7" id="KW-1185">Reference proteome</keyword>
<evidence type="ECO:0000256" key="2">
    <source>
        <dbReference type="ARBA" id="ARBA00038209"/>
    </source>
</evidence>
<dbReference type="Proteomes" id="UP000182624">
    <property type="component" value="Unassembled WGS sequence"/>
</dbReference>
<organism evidence="6 7">
    <name type="scientific">Butyrivibrio proteoclasticus</name>
    <dbReference type="NCBI Taxonomy" id="43305"/>
    <lineage>
        <taxon>Bacteria</taxon>
        <taxon>Bacillati</taxon>
        <taxon>Bacillota</taxon>
        <taxon>Clostridia</taxon>
        <taxon>Lachnospirales</taxon>
        <taxon>Lachnospiraceae</taxon>
        <taxon>Butyrivibrio</taxon>
    </lineage>
</organism>
<comment type="similarity">
    <text evidence="2 4">Belongs to the UDP-N-acetylglucosamine 2-epimerase family.</text>
</comment>
<dbReference type="GO" id="GO:0008761">
    <property type="term" value="F:UDP-N-acetylglucosamine 2-epimerase activity"/>
    <property type="evidence" value="ECO:0007669"/>
    <property type="project" value="UniProtKB-EC"/>
</dbReference>
<keyword evidence="1 4" id="KW-0413">Isomerase</keyword>
<evidence type="ECO:0000313" key="7">
    <source>
        <dbReference type="Proteomes" id="UP000182624"/>
    </source>
</evidence>
<proteinExistence type="inferred from homology"/>
<dbReference type="NCBIfam" id="TIGR00236">
    <property type="entry name" value="wecB"/>
    <property type="match status" value="1"/>
</dbReference>
<dbReference type="EC" id="5.1.3.14" evidence="3"/>
<accession>A0A1I5VWI2</accession>
<sequence>MDIVSEYSFAPTPLSRENLIREGKSERSIYVTGNTVIDAMQHTVRSDYTHPELDWVGDDRMIFITAHRRENLGAPMHQMFRAIRRVLEEHDDVKAVYPIHMNPAVREAAKEELEGCESIHLIEPIGVFDCHNFESRSYLCLTDSGGIQEECPSYGVPVLVMRDTTERPEGVKAGTLRLVGTEEEVIYRAFSELLDEQEAYEKMAKAVNPYGDGQACKRIADILDGKEYREWNP</sequence>
<evidence type="ECO:0000256" key="1">
    <source>
        <dbReference type="ARBA" id="ARBA00023235"/>
    </source>
</evidence>
<dbReference type="EMBL" id="FOXO01000019">
    <property type="protein sequence ID" value="SFQ11835.1"/>
    <property type="molecule type" value="Genomic_DNA"/>
</dbReference>
<evidence type="ECO:0000259" key="5">
    <source>
        <dbReference type="Pfam" id="PF02350"/>
    </source>
</evidence>
<gene>
    <name evidence="6" type="ORF">SAMN04487928_11958</name>
</gene>
<reference evidence="7" key="1">
    <citation type="submission" date="2016-10" db="EMBL/GenBank/DDBJ databases">
        <authorList>
            <person name="Varghese N."/>
            <person name="Submissions S."/>
        </authorList>
    </citation>
    <scope>NUCLEOTIDE SEQUENCE [LARGE SCALE GENOMIC DNA]</scope>
    <source>
        <strain evidence="7">P18</strain>
    </source>
</reference>
<dbReference type="InterPro" id="IPR003331">
    <property type="entry name" value="UDP_GlcNAc_Epimerase_2_dom"/>
</dbReference>
<dbReference type="PANTHER" id="PTHR43174">
    <property type="entry name" value="UDP-N-ACETYLGLUCOSAMINE 2-EPIMERASE"/>
    <property type="match status" value="1"/>
</dbReference>
<name>A0A1I5VWI2_9FIRM</name>
<dbReference type="InterPro" id="IPR029767">
    <property type="entry name" value="WecB-like"/>
</dbReference>
<feature type="domain" description="UDP-N-acetylglucosamine 2-epimerase" evidence="5">
    <location>
        <begin position="2"/>
        <end position="223"/>
    </location>
</feature>
<dbReference type="Pfam" id="PF02350">
    <property type="entry name" value="Epimerase_2"/>
    <property type="match status" value="1"/>
</dbReference>
<evidence type="ECO:0000256" key="4">
    <source>
        <dbReference type="RuleBase" id="RU003513"/>
    </source>
</evidence>
<dbReference type="Gene3D" id="3.40.50.2000">
    <property type="entry name" value="Glycogen Phosphorylase B"/>
    <property type="match status" value="2"/>
</dbReference>
<protein>
    <recommendedName>
        <fullName evidence="3">UDP-N-acetylglucosamine 2-epimerase (non-hydrolyzing)</fullName>
        <ecNumber evidence="3">5.1.3.14</ecNumber>
    </recommendedName>
</protein>